<name>A0A0C1HF02_9BACT</name>
<dbReference type="EMBL" id="JSAN01000031">
    <property type="protein sequence ID" value="KIC73283.1"/>
    <property type="molecule type" value="Genomic_DNA"/>
</dbReference>
<comment type="caution">
    <text evidence="1">The sequence shown here is derived from an EMBL/GenBank/DDBJ whole genome shotgun (WGS) entry which is preliminary data.</text>
</comment>
<accession>A0A0C1HF02</accession>
<dbReference type="AlphaFoldDB" id="A0A0C1HF02"/>
<dbReference type="RefSeq" id="WP_052236294.1">
    <property type="nucleotide sequence ID" value="NZ_JSAN01000031.1"/>
</dbReference>
<organism evidence="1 2">
    <name type="scientific">Candidatus Protochlamydia amoebophila</name>
    <dbReference type="NCBI Taxonomy" id="362787"/>
    <lineage>
        <taxon>Bacteria</taxon>
        <taxon>Pseudomonadati</taxon>
        <taxon>Chlamydiota</taxon>
        <taxon>Chlamydiia</taxon>
        <taxon>Parachlamydiales</taxon>
        <taxon>Parachlamydiaceae</taxon>
        <taxon>Candidatus Protochlamydia</taxon>
    </lineage>
</organism>
<evidence type="ECO:0000313" key="2">
    <source>
        <dbReference type="Proteomes" id="UP000031465"/>
    </source>
</evidence>
<reference evidence="1 2" key="1">
    <citation type="journal article" date="2014" name="Mol. Biol. Evol.">
        <title>Massive expansion of Ubiquitination-related gene families within the Chlamydiae.</title>
        <authorList>
            <person name="Domman D."/>
            <person name="Collingro A."/>
            <person name="Lagkouvardos I."/>
            <person name="Gehre L."/>
            <person name="Weinmaier T."/>
            <person name="Rattei T."/>
            <person name="Subtil A."/>
            <person name="Horn M."/>
        </authorList>
    </citation>
    <scope>NUCLEOTIDE SEQUENCE [LARGE SCALE GENOMIC DNA]</scope>
    <source>
        <strain evidence="1 2">EI2</strain>
    </source>
</reference>
<sequence length="61" mass="7046">MHRIEFHLVLESVFLKIGQHVVELIHIPTNPTPAHFQLHGHIHNKRPNKLVSNQLNLCVEA</sequence>
<evidence type="ECO:0000313" key="1">
    <source>
        <dbReference type="EMBL" id="KIC73283.1"/>
    </source>
</evidence>
<protein>
    <submittedName>
        <fullName evidence="1">Uncharacterized protein</fullName>
    </submittedName>
</protein>
<proteinExistence type="predicted"/>
<dbReference type="PATRIC" id="fig|362787.3.peg.566"/>
<dbReference type="Proteomes" id="UP000031465">
    <property type="component" value="Unassembled WGS sequence"/>
</dbReference>
<gene>
    <name evidence="1" type="ORF">DB44_BH00060</name>
</gene>